<accession>A0A1J3ELU0</accession>
<feature type="compositionally biased region" description="Low complexity" evidence="3">
    <location>
        <begin position="50"/>
        <end position="62"/>
    </location>
</feature>
<dbReference type="EMBL" id="GEVK01019782">
    <property type="protein sequence ID" value="JAU33050.1"/>
    <property type="molecule type" value="Transcribed_RNA"/>
</dbReference>
<evidence type="ECO:0000256" key="3">
    <source>
        <dbReference type="SAM" id="MobiDB-lite"/>
    </source>
</evidence>
<keyword evidence="2" id="KW-0539">Nucleus</keyword>
<sequence>MNLHLNLNLKQMSNMIYEDPRRIEEEDLVEGVSRSMLAAKTFSEEEEDSSSCSLSSMCSSSDLTEDDDDDASSSSSNGPLEDLSDLMSHLPIKKGLSKFYEGKSQSFTSLANVKSLEDLMKRGFKNINYGARRKACRSTGGILEQSYKRVYNPKAIISKKASRTPSSNLSCLARRRH</sequence>
<evidence type="ECO:0000313" key="4">
    <source>
        <dbReference type="EMBL" id="JAU33050.1"/>
    </source>
</evidence>
<dbReference type="PANTHER" id="PTHR33172:SF103">
    <property type="entry name" value="PROTEIN OXIDATIVE STRESS 3"/>
    <property type="match status" value="1"/>
</dbReference>
<organism evidence="4">
    <name type="scientific">Noccaea caerulescens</name>
    <name type="common">Alpine penny-cress</name>
    <name type="synonym">Thlaspi caerulescens</name>
    <dbReference type="NCBI Taxonomy" id="107243"/>
    <lineage>
        <taxon>Eukaryota</taxon>
        <taxon>Viridiplantae</taxon>
        <taxon>Streptophyta</taxon>
        <taxon>Embryophyta</taxon>
        <taxon>Tracheophyta</taxon>
        <taxon>Spermatophyta</taxon>
        <taxon>Magnoliopsida</taxon>
        <taxon>eudicotyledons</taxon>
        <taxon>Gunneridae</taxon>
        <taxon>Pentapetalae</taxon>
        <taxon>rosids</taxon>
        <taxon>malvids</taxon>
        <taxon>Brassicales</taxon>
        <taxon>Brassicaceae</taxon>
        <taxon>Coluteocarpeae</taxon>
        <taxon>Noccaea</taxon>
    </lineage>
</organism>
<dbReference type="EMBL" id="GEVL01011370">
    <property type="protein sequence ID" value="JAU65971.1"/>
    <property type="molecule type" value="Transcribed_RNA"/>
</dbReference>
<protein>
    <recommendedName>
        <fullName evidence="6">Oxidative stress 3</fullName>
    </recommendedName>
</protein>
<evidence type="ECO:0000313" key="5">
    <source>
        <dbReference type="EMBL" id="JAU65971.1"/>
    </source>
</evidence>
<evidence type="ECO:0000256" key="1">
    <source>
        <dbReference type="ARBA" id="ARBA00004123"/>
    </source>
</evidence>
<dbReference type="InterPro" id="IPR051992">
    <property type="entry name" value="OxStress_Response_Reg"/>
</dbReference>
<evidence type="ECO:0000256" key="2">
    <source>
        <dbReference type="ARBA" id="ARBA00023242"/>
    </source>
</evidence>
<dbReference type="GO" id="GO:0005634">
    <property type="term" value="C:nucleus"/>
    <property type="evidence" value="ECO:0007669"/>
    <property type="project" value="UniProtKB-SubCell"/>
</dbReference>
<evidence type="ECO:0008006" key="6">
    <source>
        <dbReference type="Google" id="ProtNLM"/>
    </source>
</evidence>
<feature type="region of interest" description="Disordered" evidence="3">
    <location>
        <begin position="39"/>
        <end position="84"/>
    </location>
</feature>
<comment type="subcellular location">
    <subcellularLocation>
        <location evidence="1">Nucleus</location>
    </subcellularLocation>
</comment>
<reference evidence="4" key="1">
    <citation type="submission" date="2016-07" db="EMBL/GenBank/DDBJ databases">
        <title>De novo transcriptome assembly of four accessions of the metal hyperaccumulator plant Noccaea caerulescens.</title>
        <authorList>
            <person name="Blande D."/>
            <person name="Halimaa P."/>
            <person name="Tervahauta A.I."/>
            <person name="Aarts M.G."/>
            <person name="Karenlampi S.O."/>
        </authorList>
    </citation>
    <scope>NUCLEOTIDE SEQUENCE</scope>
</reference>
<gene>
    <name evidence="4" type="ORF">LC_TR16659_c0_g1_i1_g.56920</name>
    <name evidence="5" type="ORF">LE_TR4115_c0_g1_i1_g.13628</name>
</gene>
<dbReference type="PANTHER" id="PTHR33172">
    <property type="entry name" value="OS08G0516900 PROTEIN"/>
    <property type="match status" value="1"/>
</dbReference>
<dbReference type="GO" id="GO:0006950">
    <property type="term" value="P:response to stress"/>
    <property type="evidence" value="ECO:0007669"/>
    <property type="project" value="UniProtKB-ARBA"/>
</dbReference>
<proteinExistence type="predicted"/>
<dbReference type="AlphaFoldDB" id="A0A1J3ELU0"/>
<name>A0A1J3ELU0_NOCCA</name>